<sequence length="289" mass="30421">MDVSMGLLAAVFWGVTDFLVGINARLFGVRRSVFFGQLIGLIVMSLILLMSSRHLMRLIDAPLLAIMLGMLAAVCAVAGALALANAFAIGKTALVAPLVTSYGVVTTLIAWVAGETLTNWQFTGVFICVCGVLLVSRRPSVRNHTSVRQGRASITYALAAALCYGTSLWLQGTYALPALGPINMLWLIYIIGVAVLWREVIPMSSRQSAIQLKAYGTLCAASLCNLSGFAAFSLGAMSGSVSIVTVISTLSGGIASVLGYIFHSERLTALQVSGISFVLIGAGLIHLYG</sequence>
<dbReference type="InterPro" id="IPR000620">
    <property type="entry name" value="EamA_dom"/>
</dbReference>
<evidence type="ECO:0000313" key="3">
    <source>
        <dbReference type="EMBL" id="MEK2610049.1"/>
    </source>
</evidence>
<feature type="transmembrane region" description="Helical" evidence="1">
    <location>
        <begin position="33"/>
        <end position="51"/>
    </location>
</feature>
<reference evidence="3 4" key="1">
    <citation type="submission" date="2024-03" db="EMBL/GenBank/DDBJ databases">
        <title>Screening, Identification and Application of a Plant Lactobacillus Strain.</title>
        <authorList>
            <person name="Li Y.L."/>
        </authorList>
    </citation>
    <scope>NUCLEOTIDE SEQUENCE [LARGE SCALE GENOMIC DNA]</scope>
    <source>
        <strain evidence="3 4">JDB</strain>
    </source>
</reference>
<feature type="transmembrane region" description="Helical" evidence="1">
    <location>
        <begin position="182"/>
        <end position="200"/>
    </location>
</feature>
<dbReference type="Proteomes" id="UP001386972">
    <property type="component" value="Unassembled WGS sequence"/>
</dbReference>
<feature type="domain" description="EamA" evidence="2">
    <location>
        <begin position="154"/>
        <end position="285"/>
    </location>
</feature>
<feature type="transmembrane region" description="Helical" evidence="1">
    <location>
        <begin position="94"/>
        <end position="113"/>
    </location>
</feature>
<evidence type="ECO:0000256" key="1">
    <source>
        <dbReference type="SAM" id="Phobius"/>
    </source>
</evidence>
<keyword evidence="4" id="KW-1185">Reference proteome</keyword>
<comment type="caution">
    <text evidence="3">The sequence shown here is derived from an EMBL/GenBank/DDBJ whole genome shotgun (WGS) entry which is preliminary data.</text>
</comment>
<feature type="transmembrane region" description="Helical" evidence="1">
    <location>
        <begin position="269"/>
        <end position="288"/>
    </location>
</feature>
<feature type="transmembrane region" description="Helical" evidence="1">
    <location>
        <begin position="119"/>
        <end position="135"/>
    </location>
</feature>
<accession>A0ABU9A0I3</accession>
<organism evidence="3 4">
    <name type="scientific">Pseudomonas shirazensis</name>
    <dbReference type="NCBI Taxonomy" id="2745494"/>
    <lineage>
        <taxon>Bacteria</taxon>
        <taxon>Pseudomonadati</taxon>
        <taxon>Pseudomonadota</taxon>
        <taxon>Gammaproteobacteria</taxon>
        <taxon>Pseudomonadales</taxon>
        <taxon>Pseudomonadaceae</taxon>
        <taxon>Pseudomonas</taxon>
    </lineage>
</organism>
<protein>
    <submittedName>
        <fullName evidence="3">DMT family transporter</fullName>
    </submittedName>
</protein>
<evidence type="ECO:0000259" key="2">
    <source>
        <dbReference type="Pfam" id="PF00892"/>
    </source>
</evidence>
<keyword evidence="1" id="KW-0472">Membrane</keyword>
<feature type="transmembrane region" description="Helical" evidence="1">
    <location>
        <begin position="63"/>
        <end position="87"/>
    </location>
</feature>
<dbReference type="Pfam" id="PF00892">
    <property type="entry name" value="EamA"/>
    <property type="match status" value="2"/>
</dbReference>
<feature type="domain" description="EamA" evidence="2">
    <location>
        <begin position="4"/>
        <end position="136"/>
    </location>
</feature>
<name>A0ABU9A0I3_9PSED</name>
<feature type="transmembrane region" description="Helical" evidence="1">
    <location>
        <begin position="156"/>
        <end position="176"/>
    </location>
</feature>
<keyword evidence="1" id="KW-0812">Transmembrane</keyword>
<gene>
    <name evidence="3" type="ORF">WLF18_13125</name>
</gene>
<evidence type="ECO:0000313" key="4">
    <source>
        <dbReference type="Proteomes" id="UP001386972"/>
    </source>
</evidence>
<feature type="transmembrane region" description="Helical" evidence="1">
    <location>
        <begin position="6"/>
        <end position="26"/>
    </location>
</feature>
<dbReference type="EMBL" id="JBBNAW010000010">
    <property type="protein sequence ID" value="MEK2610049.1"/>
    <property type="molecule type" value="Genomic_DNA"/>
</dbReference>
<dbReference type="InterPro" id="IPR037185">
    <property type="entry name" value="EmrE-like"/>
</dbReference>
<keyword evidence="1" id="KW-1133">Transmembrane helix</keyword>
<proteinExistence type="predicted"/>
<dbReference type="SUPFAM" id="SSF103481">
    <property type="entry name" value="Multidrug resistance efflux transporter EmrE"/>
    <property type="match status" value="2"/>
</dbReference>
<feature type="transmembrane region" description="Helical" evidence="1">
    <location>
        <begin position="212"/>
        <end position="234"/>
    </location>
</feature>
<feature type="transmembrane region" description="Helical" evidence="1">
    <location>
        <begin position="240"/>
        <end position="262"/>
    </location>
</feature>